<comment type="caution">
    <text evidence="2">The sequence shown here is derived from an EMBL/GenBank/DDBJ whole genome shotgun (WGS) entry which is preliminary data.</text>
</comment>
<protein>
    <recommendedName>
        <fullName evidence="1">Reverse transcriptase domain-containing protein</fullName>
    </recommendedName>
</protein>
<dbReference type="AlphaFoldDB" id="A0AAV1TUS4"/>
<proteinExistence type="predicted"/>
<dbReference type="Pfam" id="PF00078">
    <property type="entry name" value="RVT_1"/>
    <property type="match status" value="1"/>
</dbReference>
<gene>
    <name evidence="2" type="ORF">PM001_LOCUS10673</name>
</gene>
<name>A0AAV1TUS4_9STRA</name>
<dbReference type="InterPro" id="IPR000477">
    <property type="entry name" value="RT_dom"/>
</dbReference>
<organism evidence="2 3">
    <name type="scientific">Peronospora matthiolae</name>
    <dbReference type="NCBI Taxonomy" id="2874970"/>
    <lineage>
        <taxon>Eukaryota</taxon>
        <taxon>Sar</taxon>
        <taxon>Stramenopiles</taxon>
        <taxon>Oomycota</taxon>
        <taxon>Peronosporomycetes</taxon>
        <taxon>Peronosporales</taxon>
        <taxon>Peronosporaceae</taxon>
        <taxon>Peronospora</taxon>
    </lineage>
</organism>
<evidence type="ECO:0000259" key="1">
    <source>
        <dbReference type="Pfam" id="PF00078"/>
    </source>
</evidence>
<evidence type="ECO:0000313" key="2">
    <source>
        <dbReference type="EMBL" id="CAK7925523.1"/>
    </source>
</evidence>
<sequence length="158" mass="17446">MVPALLTVSNEILSGAPMPPSFLEALVVPLRKKGDLADSIDYRPISLLQTSYKIFAKILATHLQTVMPRLVGDSRKGFVRGRQMRTLVNIMLFQLASASNEMDLPARASRVILLLDFRKACDTVDREFLYAALRAFHLKTSLSISSSACIPELQLGSP</sequence>
<dbReference type="PANTHER" id="PTHR19446">
    <property type="entry name" value="REVERSE TRANSCRIPTASES"/>
    <property type="match status" value="1"/>
</dbReference>
<accession>A0AAV1TUS4</accession>
<reference evidence="2" key="1">
    <citation type="submission" date="2024-01" db="EMBL/GenBank/DDBJ databases">
        <authorList>
            <person name="Webb A."/>
        </authorList>
    </citation>
    <scope>NUCLEOTIDE SEQUENCE</scope>
    <source>
        <strain evidence="2">Pm1</strain>
    </source>
</reference>
<dbReference type="Proteomes" id="UP001162060">
    <property type="component" value="Unassembled WGS sequence"/>
</dbReference>
<feature type="domain" description="Reverse transcriptase" evidence="1">
    <location>
        <begin position="32"/>
        <end position="143"/>
    </location>
</feature>
<evidence type="ECO:0000313" key="3">
    <source>
        <dbReference type="Proteomes" id="UP001162060"/>
    </source>
</evidence>
<dbReference type="EMBL" id="CAKLBY020000087">
    <property type="protein sequence ID" value="CAK7925523.1"/>
    <property type="molecule type" value="Genomic_DNA"/>
</dbReference>